<evidence type="ECO:0000313" key="1">
    <source>
        <dbReference type="EMBL" id="KAK8494623.1"/>
    </source>
</evidence>
<protein>
    <submittedName>
        <fullName evidence="1">Uncharacterized protein</fullName>
    </submittedName>
</protein>
<comment type="caution">
    <text evidence="1">The sequence shown here is derived from an EMBL/GenBank/DDBJ whole genome shotgun (WGS) entry which is preliminary data.</text>
</comment>
<proteinExistence type="predicted"/>
<dbReference type="EMBL" id="JBBPBM010000512">
    <property type="protein sequence ID" value="KAK8494623.1"/>
    <property type="molecule type" value="Genomic_DNA"/>
</dbReference>
<gene>
    <name evidence="1" type="ORF">V6N12_005752</name>
</gene>
<dbReference type="Proteomes" id="UP001472677">
    <property type="component" value="Unassembled WGS sequence"/>
</dbReference>
<organism evidence="1 2">
    <name type="scientific">Hibiscus sabdariffa</name>
    <name type="common">roselle</name>
    <dbReference type="NCBI Taxonomy" id="183260"/>
    <lineage>
        <taxon>Eukaryota</taxon>
        <taxon>Viridiplantae</taxon>
        <taxon>Streptophyta</taxon>
        <taxon>Embryophyta</taxon>
        <taxon>Tracheophyta</taxon>
        <taxon>Spermatophyta</taxon>
        <taxon>Magnoliopsida</taxon>
        <taxon>eudicotyledons</taxon>
        <taxon>Gunneridae</taxon>
        <taxon>Pentapetalae</taxon>
        <taxon>rosids</taxon>
        <taxon>malvids</taxon>
        <taxon>Malvales</taxon>
        <taxon>Malvaceae</taxon>
        <taxon>Malvoideae</taxon>
        <taxon>Hibiscus</taxon>
    </lineage>
</organism>
<keyword evidence="2" id="KW-1185">Reference proteome</keyword>
<sequence>MERLFERLVAKTTLLEGEKKGERVRLAALLDKKEAQFWVMNEQYKVMTLIAFLNCKDYLKKAELRLNEVVRVEVMEIGTNIELLEGMSHNQSTFKSGSQNLLEVVVTTI</sequence>
<name>A0ABR2AME4_9ROSI</name>
<evidence type="ECO:0000313" key="2">
    <source>
        <dbReference type="Proteomes" id="UP001472677"/>
    </source>
</evidence>
<reference evidence="1 2" key="1">
    <citation type="journal article" date="2024" name="G3 (Bethesda)">
        <title>Genome assembly of Hibiscus sabdariffa L. provides insights into metabolisms of medicinal natural products.</title>
        <authorList>
            <person name="Kim T."/>
        </authorList>
    </citation>
    <scope>NUCLEOTIDE SEQUENCE [LARGE SCALE GENOMIC DNA]</scope>
    <source>
        <strain evidence="1">TK-2024</strain>
        <tissue evidence="1">Old leaves</tissue>
    </source>
</reference>
<accession>A0ABR2AME4</accession>